<dbReference type="KEGG" id="gce:KYE46_12195"/>
<organism evidence="1 2">
    <name type="scientific">Gymnodinialimonas ceratoperidinii</name>
    <dbReference type="NCBI Taxonomy" id="2856823"/>
    <lineage>
        <taxon>Bacteria</taxon>
        <taxon>Pseudomonadati</taxon>
        <taxon>Pseudomonadota</taxon>
        <taxon>Alphaproteobacteria</taxon>
        <taxon>Rhodobacterales</taxon>
        <taxon>Paracoccaceae</taxon>
        <taxon>Gymnodinialimonas</taxon>
    </lineage>
</organism>
<evidence type="ECO:0008006" key="3">
    <source>
        <dbReference type="Google" id="ProtNLM"/>
    </source>
</evidence>
<accession>A0A8F6Y9L9</accession>
<keyword evidence="2" id="KW-1185">Reference proteome</keyword>
<dbReference type="AlphaFoldDB" id="A0A8F6Y9L9"/>
<sequence>MASDRFDTALRRARETGDWSEVIALYVAAADAETEAQGAAFYLTHAYVHALEAGDPRAASLKTRLIALGAEVDTPET</sequence>
<gene>
    <name evidence="1" type="ORF">KYE46_12195</name>
</gene>
<dbReference type="RefSeq" id="WP_219000889.1">
    <property type="nucleotide sequence ID" value="NZ_CP079194.1"/>
</dbReference>
<dbReference type="EMBL" id="CP079194">
    <property type="protein sequence ID" value="QXT38693.1"/>
    <property type="molecule type" value="Genomic_DNA"/>
</dbReference>
<evidence type="ECO:0000313" key="2">
    <source>
        <dbReference type="Proteomes" id="UP000825009"/>
    </source>
</evidence>
<reference evidence="1 2" key="1">
    <citation type="submission" date="2021-07" db="EMBL/GenBank/DDBJ databases">
        <title>A novel Jannaschia species isolated from marine dinoflagellate Ceratoperidinium margalefii.</title>
        <authorList>
            <person name="Jiang Y."/>
            <person name="Li Z."/>
        </authorList>
    </citation>
    <scope>NUCLEOTIDE SEQUENCE [LARGE SCALE GENOMIC DNA]</scope>
    <source>
        <strain evidence="1 2">J12C1-MA-4</strain>
    </source>
</reference>
<name>A0A8F6Y9L9_9RHOB</name>
<proteinExistence type="predicted"/>
<evidence type="ECO:0000313" key="1">
    <source>
        <dbReference type="EMBL" id="QXT38693.1"/>
    </source>
</evidence>
<protein>
    <recommendedName>
        <fullName evidence="3">Tetratricopeptide repeat protein</fullName>
    </recommendedName>
</protein>
<dbReference type="Proteomes" id="UP000825009">
    <property type="component" value="Chromosome"/>
</dbReference>